<feature type="transmembrane region" description="Helical" evidence="1">
    <location>
        <begin position="323"/>
        <end position="340"/>
    </location>
</feature>
<protein>
    <submittedName>
        <fullName evidence="3">EAL domain-containing protein</fullName>
    </submittedName>
</protein>
<dbReference type="Proteomes" id="UP000461409">
    <property type="component" value="Unassembled WGS sequence"/>
</dbReference>
<evidence type="ECO:0000313" key="4">
    <source>
        <dbReference type="Proteomes" id="UP000461409"/>
    </source>
</evidence>
<feature type="domain" description="EAL" evidence="2">
    <location>
        <begin position="511"/>
        <end position="764"/>
    </location>
</feature>
<dbReference type="InterPro" id="IPR001633">
    <property type="entry name" value="EAL_dom"/>
</dbReference>
<dbReference type="EMBL" id="WUBR01000001">
    <property type="protein sequence ID" value="MWV27025.1"/>
    <property type="molecule type" value="Genomic_DNA"/>
</dbReference>
<dbReference type="SUPFAM" id="SSF141868">
    <property type="entry name" value="EAL domain-like"/>
    <property type="match status" value="1"/>
</dbReference>
<dbReference type="InterPro" id="IPR007890">
    <property type="entry name" value="CHASE2"/>
</dbReference>
<comment type="caution">
    <text evidence="3">The sequence shown here is derived from an EMBL/GenBank/DDBJ whole genome shotgun (WGS) entry which is preliminary data.</text>
</comment>
<keyword evidence="1" id="KW-0812">Transmembrane</keyword>
<reference evidence="3 4" key="1">
    <citation type="submission" date="2019-12" db="EMBL/GenBank/DDBJ databases">
        <authorList>
            <person name="Lee S.D."/>
        </authorList>
    </citation>
    <scope>NUCLEOTIDE SEQUENCE [LARGE SCALE GENOMIC DNA]</scope>
    <source>
        <strain evidence="3 4">GH3-10</strain>
    </source>
</reference>
<keyword evidence="1" id="KW-0472">Membrane</keyword>
<reference evidence="3 4" key="2">
    <citation type="submission" date="2020-02" db="EMBL/GenBank/DDBJ databases">
        <title>Erythrobacter dongmakensis sp. nov., isolated from a tidal mudflat.</title>
        <authorList>
            <person name="Kim I.S."/>
        </authorList>
    </citation>
    <scope>NUCLEOTIDE SEQUENCE [LARGE SCALE GENOMIC DNA]</scope>
    <source>
        <strain evidence="3 4">GH3-10</strain>
    </source>
</reference>
<feature type="transmembrane region" description="Helical" evidence="1">
    <location>
        <begin position="21"/>
        <end position="37"/>
    </location>
</feature>
<accession>A0A844XBZ1</accession>
<evidence type="ECO:0000259" key="2">
    <source>
        <dbReference type="PROSITE" id="PS50883"/>
    </source>
</evidence>
<dbReference type="InterPro" id="IPR050706">
    <property type="entry name" value="Cyclic-di-GMP_PDE-like"/>
</dbReference>
<dbReference type="Pfam" id="PF00563">
    <property type="entry name" value="EAL"/>
    <property type="match status" value="1"/>
</dbReference>
<feature type="transmembrane region" description="Helical" evidence="1">
    <location>
        <begin position="298"/>
        <end position="317"/>
    </location>
</feature>
<dbReference type="AlphaFoldDB" id="A0A844XBZ1"/>
<dbReference type="Gene3D" id="3.20.20.450">
    <property type="entry name" value="EAL domain"/>
    <property type="match status" value="1"/>
</dbReference>
<dbReference type="PANTHER" id="PTHR33121:SF71">
    <property type="entry name" value="OXYGEN SENSOR PROTEIN DOSP"/>
    <property type="match status" value="1"/>
</dbReference>
<evidence type="ECO:0000313" key="3">
    <source>
        <dbReference type="EMBL" id="MWV27025.1"/>
    </source>
</evidence>
<feature type="transmembrane region" description="Helical" evidence="1">
    <location>
        <begin position="274"/>
        <end position="291"/>
    </location>
</feature>
<name>A0A844XBZ1_9SPHN</name>
<dbReference type="GO" id="GO:0071111">
    <property type="term" value="F:cyclic-guanylate-specific phosphodiesterase activity"/>
    <property type="evidence" value="ECO:0007669"/>
    <property type="project" value="InterPro"/>
</dbReference>
<dbReference type="InterPro" id="IPR035919">
    <property type="entry name" value="EAL_sf"/>
</dbReference>
<proteinExistence type="predicted"/>
<dbReference type="SMART" id="SM01080">
    <property type="entry name" value="CHASE2"/>
    <property type="match status" value="1"/>
</dbReference>
<keyword evidence="1" id="KW-1133">Transmembrane helix</keyword>
<organism evidence="3 4">
    <name type="scientific">Aurantiacibacter rhizosphaerae</name>
    <dbReference type="NCBI Taxonomy" id="2691582"/>
    <lineage>
        <taxon>Bacteria</taxon>
        <taxon>Pseudomonadati</taxon>
        <taxon>Pseudomonadota</taxon>
        <taxon>Alphaproteobacteria</taxon>
        <taxon>Sphingomonadales</taxon>
        <taxon>Erythrobacteraceae</taxon>
        <taxon>Aurantiacibacter</taxon>
    </lineage>
</organism>
<dbReference type="PROSITE" id="PS50883">
    <property type="entry name" value="EAL"/>
    <property type="match status" value="1"/>
</dbReference>
<sequence length="772" mass="84412">MVDQTPTSKDRVKWLERVRQVAWSGLIALALVIPAFLDPVDQIGWLVEANIVSQPASGEIVFVGADEDLADPQNPVARERLANLLDRLDNAGVEEVYVNILYDKDSSAEADETLNSALRDFSGRAYLVRFLEKSLNGEPVLRENQPRIANGVPEVALDAFRNYLGYVWYMPFAVADGDKDVATIPASIAGVTGDSNEIFAVEYSYDLASIPTYRFSDLLKPNANLDALSGKRVLIGQSISLRREAPSLPGQGTVSDSMIAIYAAETLMSGHPRYISGLLMLLATLAFLLLACPIRNRILRSAAIGAITVTVLLAPLIGPQLGLRISFAYGLAAIVSYGFFRARTKWVRDLLLVDPETDLPTFAALEADKDVANHVPAVIVARIHRFEEVRRTLPAELHGDYLLAITARLKAATQDATIYLGPGHLISWTMKEKDPALLREHLEGLRALFASPLTVGAEQVDVGITFGIDITPSPNVGRRLAGAIAAAEKTNETFEPICIADMASQEDLIWNISLQARIDAALDNGEIYLAFQPKVMVQTGEMIGAEALVRWKDPVKGHIPPDYFIRQCEIAGRMSQLTKFVLGAACKAGKDFEDAGLHLPIAVNISATLLHERSIVSMVSRVLEETGFDPRRLTLEITETYRISNLDLAAEILGELKALGTKISMDDFGVGAASLEALLKLPFSELKIDRMFIAPMTNDPKALGIVKSVLQLGRDLRIIVVAEGVEDTGTLTLLRDSGCVVAQGFAISRPITFDRIIEYHRHSQDEPLRDMV</sequence>
<dbReference type="SMART" id="SM00052">
    <property type="entry name" value="EAL"/>
    <property type="match status" value="1"/>
</dbReference>
<gene>
    <name evidence="3" type="ORF">GRF63_03815</name>
</gene>
<evidence type="ECO:0000256" key="1">
    <source>
        <dbReference type="SAM" id="Phobius"/>
    </source>
</evidence>
<dbReference type="Pfam" id="PF05226">
    <property type="entry name" value="CHASE2"/>
    <property type="match status" value="1"/>
</dbReference>
<dbReference type="CDD" id="cd01948">
    <property type="entry name" value="EAL"/>
    <property type="match status" value="1"/>
</dbReference>
<dbReference type="RefSeq" id="WP_160484640.1">
    <property type="nucleotide sequence ID" value="NZ_WUBR01000001.1"/>
</dbReference>
<keyword evidence="4" id="KW-1185">Reference proteome</keyword>
<dbReference type="PANTHER" id="PTHR33121">
    <property type="entry name" value="CYCLIC DI-GMP PHOSPHODIESTERASE PDEF"/>
    <property type="match status" value="1"/>
</dbReference>